<keyword evidence="9" id="KW-1185">Reference proteome</keyword>
<protein>
    <submittedName>
        <fullName evidence="8">Aromatic ring-hydroxylating dioxygenase subunit alpha</fullName>
    </submittedName>
</protein>
<dbReference type="SUPFAM" id="SSF55961">
    <property type="entry name" value="Bet v1-like"/>
    <property type="match status" value="1"/>
</dbReference>
<evidence type="ECO:0000313" key="8">
    <source>
        <dbReference type="EMBL" id="UOQ59085.1"/>
    </source>
</evidence>
<evidence type="ECO:0000256" key="6">
    <source>
        <dbReference type="SAM" id="MobiDB-lite"/>
    </source>
</evidence>
<evidence type="ECO:0000256" key="3">
    <source>
        <dbReference type="ARBA" id="ARBA00023002"/>
    </source>
</evidence>
<dbReference type="SUPFAM" id="SSF50022">
    <property type="entry name" value="ISP domain"/>
    <property type="match status" value="1"/>
</dbReference>
<dbReference type="PANTHER" id="PTHR21266">
    <property type="entry name" value="IRON-SULFUR DOMAIN CONTAINING PROTEIN"/>
    <property type="match status" value="1"/>
</dbReference>
<dbReference type="EMBL" id="CP095043">
    <property type="protein sequence ID" value="UOQ59085.1"/>
    <property type="molecule type" value="Genomic_DNA"/>
</dbReference>
<feature type="region of interest" description="Disordered" evidence="6">
    <location>
        <begin position="357"/>
        <end position="387"/>
    </location>
</feature>
<keyword evidence="4" id="KW-0408">Iron</keyword>
<dbReference type="PROSITE" id="PS51296">
    <property type="entry name" value="RIESKE"/>
    <property type="match status" value="1"/>
</dbReference>
<organism evidence="8 9">
    <name type="scientific">Leucobacter rhizosphaerae</name>
    <dbReference type="NCBI Taxonomy" id="2932245"/>
    <lineage>
        <taxon>Bacteria</taxon>
        <taxon>Bacillati</taxon>
        <taxon>Actinomycetota</taxon>
        <taxon>Actinomycetes</taxon>
        <taxon>Micrococcales</taxon>
        <taxon>Microbacteriaceae</taxon>
        <taxon>Leucobacter</taxon>
    </lineage>
</organism>
<dbReference type="InterPro" id="IPR036922">
    <property type="entry name" value="Rieske_2Fe-2S_sf"/>
</dbReference>
<evidence type="ECO:0000256" key="4">
    <source>
        <dbReference type="ARBA" id="ARBA00023004"/>
    </source>
</evidence>
<dbReference type="Gene3D" id="3.90.380.10">
    <property type="entry name" value="Naphthalene 1,2-dioxygenase Alpha Subunit, Chain A, domain 1"/>
    <property type="match status" value="1"/>
</dbReference>
<evidence type="ECO:0000256" key="2">
    <source>
        <dbReference type="ARBA" id="ARBA00022723"/>
    </source>
</evidence>
<dbReference type="GO" id="GO:0051213">
    <property type="term" value="F:dioxygenase activity"/>
    <property type="evidence" value="ECO:0007669"/>
    <property type="project" value="UniProtKB-KW"/>
</dbReference>
<evidence type="ECO:0000259" key="7">
    <source>
        <dbReference type="PROSITE" id="PS51296"/>
    </source>
</evidence>
<dbReference type="RefSeq" id="WP_244683911.1">
    <property type="nucleotide sequence ID" value="NZ_CP095043.1"/>
</dbReference>
<dbReference type="PANTHER" id="PTHR21266:SF60">
    <property type="entry name" value="3-KETOSTEROID-9-ALPHA-MONOOXYGENASE, OXYGENASE COMPONENT"/>
    <property type="match status" value="1"/>
</dbReference>
<evidence type="ECO:0000256" key="1">
    <source>
        <dbReference type="ARBA" id="ARBA00022714"/>
    </source>
</evidence>
<dbReference type="CDD" id="cd08878">
    <property type="entry name" value="RHO_alpha_C_DMO-like"/>
    <property type="match status" value="1"/>
</dbReference>
<name>A0ABY4FS41_9MICO</name>
<dbReference type="InterPro" id="IPR017941">
    <property type="entry name" value="Rieske_2Fe-2S"/>
</dbReference>
<keyword evidence="2" id="KW-0479">Metal-binding</keyword>
<accession>A0ABY4FS41</accession>
<dbReference type="Proteomes" id="UP000831775">
    <property type="component" value="Chromosome"/>
</dbReference>
<feature type="domain" description="Rieske" evidence="7">
    <location>
        <begin position="21"/>
        <end position="124"/>
    </location>
</feature>
<reference evidence="8 9" key="1">
    <citation type="submission" date="2022-04" db="EMBL/GenBank/DDBJ databases">
        <title>Leucobacter sp. isolated from rhizosphere of onion.</title>
        <authorList>
            <person name="Won M."/>
            <person name="Lee C.-M."/>
            <person name="Woen H.-Y."/>
            <person name="Kwon S.-W."/>
        </authorList>
    </citation>
    <scope>NUCLEOTIDE SEQUENCE [LARGE SCALE GENOMIC DNA]</scope>
    <source>
        <strain evidence="8 9">H25R-14</strain>
    </source>
</reference>
<evidence type="ECO:0000256" key="5">
    <source>
        <dbReference type="ARBA" id="ARBA00023014"/>
    </source>
</evidence>
<evidence type="ECO:0000313" key="9">
    <source>
        <dbReference type="Proteomes" id="UP000831775"/>
    </source>
</evidence>
<keyword evidence="1" id="KW-0001">2Fe-2S</keyword>
<sequence length="413" mass="44971">MTVEASSTSTAKLLTYPLNAWYVAAWDYEITAKGILARTIAGRPLALYRTQDGRPVALADACWHRLAPLSQGTLVGNDEIQCPYHGLRYNPAGRCTGMPAQETLNPSAVVPSFPIVERYRYLWVWLGDPTLADPARIPDMHQLDSAEWAGDGETIYAPCNYQLVLDNLMDLTHEEFVHSSSIGQEELSESEFFVTHDEHSVTVTRWMLNIDPPPFWLKNMRDKFPGFSGKVDRWQIIHYSYPSTICIDVGVAAAGTGAYEGDRSQGVNGYVMNTISPEQDRSCHYFWAFMRNYRLDSQVITTQLRNGVHGVFGEDEAMLKAQQEAIDANPDYEFYNLNIDAGGMWVRRMLERGLAAEGRGDAPPQRAKEYRLTGSGGGAAGSASAGAAGSASAGAAAAVPAAVPAAAPAPAAG</sequence>
<keyword evidence="5" id="KW-0411">Iron-sulfur</keyword>
<keyword evidence="3" id="KW-0560">Oxidoreductase</keyword>
<dbReference type="InterPro" id="IPR050584">
    <property type="entry name" value="Cholesterol_7-desaturase"/>
</dbReference>
<dbReference type="Gene3D" id="2.102.10.10">
    <property type="entry name" value="Rieske [2Fe-2S] iron-sulphur domain"/>
    <property type="match status" value="1"/>
</dbReference>
<proteinExistence type="predicted"/>
<keyword evidence="8" id="KW-0223">Dioxygenase</keyword>
<gene>
    <name evidence="8" type="ORF">MUN76_08415</name>
</gene>
<dbReference type="Pfam" id="PF19112">
    <property type="entry name" value="VanA_C"/>
    <property type="match status" value="1"/>
</dbReference>
<dbReference type="Pfam" id="PF00355">
    <property type="entry name" value="Rieske"/>
    <property type="match status" value="1"/>
</dbReference>
<dbReference type="InterPro" id="IPR044043">
    <property type="entry name" value="VanA_C_cat"/>
</dbReference>